<dbReference type="InterPro" id="IPR001841">
    <property type="entry name" value="Znf_RING"/>
</dbReference>
<dbReference type="GO" id="GO:0061630">
    <property type="term" value="F:ubiquitin protein ligase activity"/>
    <property type="evidence" value="ECO:0007669"/>
    <property type="project" value="UniProtKB-EC"/>
</dbReference>
<feature type="region of interest" description="Disordered" evidence="11">
    <location>
        <begin position="1"/>
        <end position="172"/>
    </location>
</feature>
<evidence type="ECO:0000256" key="4">
    <source>
        <dbReference type="ARBA" id="ARBA00022679"/>
    </source>
</evidence>
<feature type="compositionally biased region" description="Basic and acidic residues" evidence="11">
    <location>
        <begin position="120"/>
        <end position="154"/>
    </location>
</feature>
<dbReference type="GO" id="GO:0016567">
    <property type="term" value="P:protein ubiquitination"/>
    <property type="evidence" value="ECO:0007669"/>
    <property type="project" value="UniProtKB-UniPathway"/>
</dbReference>
<comment type="domain">
    <text evidence="10">The SBD domain (substrate-binding domain) mediates the interaction with substrate proteins. It is related to the TRAF family.</text>
</comment>
<dbReference type="PANTHER" id="PTHR45877">
    <property type="entry name" value="E3 UBIQUITIN-PROTEIN LIGASE SIAH2"/>
    <property type="match status" value="1"/>
</dbReference>
<accession>A0A0N4ZBB6</accession>
<dbReference type="Proteomes" id="UP000038045">
    <property type="component" value="Unplaced"/>
</dbReference>
<protein>
    <recommendedName>
        <fullName evidence="10">E3 ubiquitin-protein ligase</fullName>
        <ecNumber evidence="10">2.3.2.27</ecNumber>
    </recommendedName>
</protein>
<feature type="compositionally biased region" description="Low complexity" evidence="11">
    <location>
        <begin position="44"/>
        <end position="59"/>
    </location>
</feature>
<evidence type="ECO:0000259" key="13">
    <source>
        <dbReference type="PROSITE" id="PS51081"/>
    </source>
</evidence>
<evidence type="ECO:0000256" key="11">
    <source>
        <dbReference type="SAM" id="MobiDB-lite"/>
    </source>
</evidence>
<dbReference type="STRING" id="131310.A0A0N4ZBB6"/>
<evidence type="ECO:0000256" key="6">
    <source>
        <dbReference type="ARBA" id="ARBA00022771"/>
    </source>
</evidence>
<evidence type="ECO:0000256" key="5">
    <source>
        <dbReference type="ARBA" id="ARBA00022723"/>
    </source>
</evidence>
<comment type="similarity">
    <text evidence="3 10">Belongs to the SINA (Seven in absentia) family.</text>
</comment>
<dbReference type="SUPFAM" id="SSF57850">
    <property type="entry name" value="RING/U-box"/>
    <property type="match status" value="1"/>
</dbReference>
<dbReference type="InterPro" id="IPR004162">
    <property type="entry name" value="SINA-like_animal"/>
</dbReference>
<comment type="function">
    <text evidence="10">E3 ubiquitin-protein ligase that mediates ubiquitination and subsequent proteasomal degradation of target proteins. E3 ubiquitin ligases accept ubiquitin from an E2 ubiquitin-conjugating enzyme in the form of a thioester and then directly transfers the ubiquitin to targeted substrates.</text>
</comment>
<dbReference type="Gene3D" id="3.30.40.10">
    <property type="entry name" value="Zinc/RING finger domain, C3HC4 (zinc finger)"/>
    <property type="match status" value="2"/>
</dbReference>
<dbReference type="WBParaSite" id="PTRK_0000482900.1">
    <property type="protein sequence ID" value="PTRK_0000482900.1"/>
    <property type="gene ID" value="PTRK_0000482900"/>
</dbReference>
<dbReference type="AlphaFoldDB" id="A0A0N4ZBB6"/>
<dbReference type="InterPro" id="IPR018121">
    <property type="entry name" value="7-in-absentia-prot_TRAF-dom"/>
</dbReference>
<dbReference type="InterPro" id="IPR013010">
    <property type="entry name" value="Znf_SIAH"/>
</dbReference>
<dbReference type="SUPFAM" id="SSF49599">
    <property type="entry name" value="TRAF domain-like"/>
    <property type="match status" value="1"/>
</dbReference>
<dbReference type="GO" id="GO:0030154">
    <property type="term" value="P:cell differentiation"/>
    <property type="evidence" value="ECO:0007669"/>
    <property type="project" value="UniProtKB-ARBA"/>
</dbReference>
<comment type="pathway">
    <text evidence="2 10">Protein modification; protein ubiquitination.</text>
</comment>
<dbReference type="InterPro" id="IPR013083">
    <property type="entry name" value="Znf_RING/FYVE/PHD"/>
</dbReference>
<dbReference type="InterPro" id="IPR008974">
    <property type="entry name" value="TRAF-like"/>
</dbReference>
<dbReference type="Pfam" id="PF21361">
    <property type="entry name" value="Sina_ZnF"/>
    <property type="match status" value="1"/>
</dbReference>
<dbReference type="FunFam" id="2.60.210.10:FF:000002">
    <property type="entry name" value="E3 ubiquitin-protein ligase"/>
    <property type="match status" value="1"/>
</dbReference>
<proteinExistence type="inferred from homology"/>
<dbReference type="Gene3D" id="2.60.210.10">
    <property type="entry name" value="Apoptosis, Tumor Necrosis Factor Receptor Associated Protein 2, Chain A"/>
    <property type="match status" value="1"/>
</dbReference>
<dbReference type="PROSITE" id="PS50089">
    <property type="entry name" value="ZF_RING_2"/>
    <property type="match status" value="1"/>
</dbReference>
<feature type="domain" description="SIAH-type" evidence="13">
    <location>
        <begin position="335"/>
        <end position="395"/>
    </location>
</feature>
<dbReference type="InterPro" id="IPR049548">
    <property type="entry name" value="Sina-like_RING"/>
</dbReference>
<evidence type="ECO:0000256" key="9">
    <source>
        <dbReference type="PROSITE-ProRule" id="PRU00455"/>
    </source>
</evidence>
<sequence length="524" mass="59146">MSGRHRGDRERTEKNDRNNRRNNFRNAHRANSEETMDETHNNESLEQNSTSSSSNSIEPEPIPTKHNTRSSGTKYYNRQNHYSSSSSGMCGHGRTRATARITASSDNTNLCRESTGHGSSELRGESRSNIRNIDESEIRNDRRTNIRNDERMDYRSSGGRGNNRARSQNNENYEAQVEILNVTMEESSPEDDRMEQIGDSFSLSRREDISDSRNENIRNENIKNENIKNENSRIVFRSDKKSKISPTFEITLKQEATSSTKLINEVGNKPVPSSTDVLNAFECPVCMEYMVPPLYQCSSGHLVCDSCRPKLSCCPSCRGPVPSVRNLAMEKIAATIFFPCKYSGNGCPDALSATEKLPHEEGCEYRPYCCPCPGASCRWQGNVEQVMPHLMKAHRSITTLQGEDIVFLATDISLPGAVDWVMLQSCYGCHFMLVLEKQEKYGTVEQFYAIVQLIGSKKEAEQFIYRLELSNQKRRLCWEAAPRSIHEGIATSLSMSDCLLFDSKLARLFSENGNLGINVTITKV</sequence>
<evidence type="ECO:0000256" key="1">
    <source>
        <dbReference type="ARBA" id="ARBA00000900"/>
    </source>
</evidence>
<evidence type="ECO:0000256" key="8">
    <source>
        <dbReference type="ARBA" id="ARBA00022833"/>
    </source>
</evidence>
<keyword evidence="14" id="KW-1185">Reference proteome</keyword>
<feature type="domain" description="RING-type" evidence="12">
    <location>
        <begin position="283"/>
        <end position="318"/>
    </location>
</feature>
<dbReference type="GO" id="GO:0031624">
    <property type="term" value="F:ubiquitin conjugating enzyme binding"/>
    <property type="evidence" value="ECO:0007669"/>
    <property type="project" value="TreeGrafter"/>
</dbReference>
<keyword evidence="6 9" id="KW-0863">Zinc-finger</keyword>
<dbReference type="PROSITE" id="PS51081">
    <property type="entry name" value="ZF_SIAH"/>
    <property type="match status" value="1"/>
</dbReference>
<comment type="domain">
    <text evidence="10">The RING-type zinc finger domain is essential for ubiquitin ligase activity.</text>
</comment>
<reference evidence="15" key="1">
    <citation type="submission" date="2017-02" db="UniProtKB">
        <authorList>
            <consortium name="WormBaseParasite"/>
        </authorList>
    </citation>
    <scope>IDENTIFICATION</scope>
</reference>
<dbReference type="GO" id="GO:0043161">
    <property type="term" value="P:proteasome-mediated ubiquitin-dependent protein catabolic process"/>
    <property type="evidence" value="ECO:0007669"/>
    <property type="project" value="TreeGrafter"/>
</dbReference>
<keyword evidence="5 10" id="KW-0479">Metal-binding</keyword>
<dbReference type="PANTHER" id="PTHR45877:SF2">
    <property type="entry name" value="E3 UBIQUITIN-PROTEIN LIGASE SINA-RELATED"/>
    <property type="match status" value="1"/>
</dbReference>
<evidence type="ECO:0000313" key="14">
    <source>
        <dbReference type="Proteomes" id="UP000038045"/>
    </source>
</evidence>
<evidence type="ECO:0000256" key="2">
    <source>
        <dbReference type="ARBA" id="ARBA00004906"/>
    </source>
</evidence>
<dbReference type="EC" id="2.3.2.27" evidence="10"/>
<feature type="region of interest" description="Disordered" evidence="11">
    <location>
        <begin position="185"/>
        <end position="210"/>
    </location>
</feature>
<dbReference type="FunFam" id="3.30.40.10:FF:000041">
    <property type="entry name" value="E3 ubiquitin-protein ligase SINAT3"/>
    <property type="match status" value="1"/>
</dbReference>
<comment type="catalytic activity">
    <reaction evidence="1 10">
        <text>S-ubiquitinyl-[E2 ubiquitin-conjugating enzyme]-L-cysteine + [acceptor protein]-L-lysine = [E2 ubiquitin-conjugating enzyme]-L-cysteine + N(6)-ubiquitinyl-[acceptor protein]-L-lysine.</text>
        <dbReference type="EC" id="2.3.2.27"/>
    </reaction>
</comment>
<keyword evidence="7 10" id="KW-0833">Ubl conjugation pathway</keyword>
<feature type="compositionally biased region" description="Basic and acidic residues" evidence="11">
    <location>
        <begin position="1"/>
        <end position="19"/>
    </location>
</feature>
<dbReference type="UniPathway" id="UPA00143"/>
<evidence type="ECO:0000259" key="12">
    <source>
        <dbReference type="PROSITE" id="PS50089"/>
    </source>
</evidence>
<feature type="compositionally biased region" description="Polar residues" evidence="11">
    <location>
        <begin position="101"/>
        <end position="118"/>
    </location>
</feature>
<evidence type="ECO:0000256" key="7">
    <source>
        <dbReference type="ARBA" id="ARBA00022786"/>
    </source>
</evidence>
<dbReference type="Pfam" id="PF03145">
    <property type="entry name" value="Sina_TRAF"/>
    <property type="match status" value="1"/>
</dbReference>
<evidence type="ECO:0000313" key="15">
    <source>
        <dbReference type="WBParaSite" id="PTRK_0000482900.1"/>
    </source>
</evidence>
<keyword evidence="4" id="KW-0808">Transferase</keyword>
<dbReference type="GO" id="GO:0008270">
    <property type="term" value="F:zinc ion binding"/>
    <property type="evidence" value="ECO:0007669"/>
    <property type="project" value="UniProtKB-KW"/>
</dbReference>
<name>A0A0N4ZBB6_PARTI</name>
<evidence type="ECO:0000256" key="10">
    <source>
        <dbReference type="RuleBase" id="RU201113"/>
    </source>
</evidence>
<keyword evidence="8 10" id="KW-0862">Zinc</keyword>
<dbReference type="CDD" id="cd03829">
    <property type="entry name" value="Sina"/>
    <property type="match status" value="1"/>
</dbReference>
<evidence type="ECO:0000256" key="3">
    <source>
        <dbReference type="ARBA" id="ARBA00009119"/>
    </source>
</evidence>
<dbReference type="GO" id="GO:0005737">
    <property type="term" value="C:cytoplasm"/>
    <property type="evidence" value="ECO:0007669"/>
    <property type="project" value="InterPro"/>
</dbReference>
<dbReference type="Pfam" id="PF21362">
    <property type="entry name" value="Sina_RING"/>
    <property type="match status" value="1"/>
</dbReference>
<feature type="compositionally biased region" description="Polar residues" evidence="11">
    <location>
        <begin position="69"/>
        <end position="88"/>
    </location>
</feature>
<organism evidence="14 15">
    <name type="scientific">Parastrongyloides trichosuri</name>
    <name type="common">Possum-specific nematode worm</name>
    <dbReference type="NCBI Taxonomy" id="131310"/>
    <lineage>
        <taxon>Eukaryota</taxon>
        <taxon>Metazoa</taxon>
        <taxon>Ecdysozoa</taxon>
        <taxon>Nematoda</taxon>
        <taxon>Chromadorea</taxon>
        <taxon>Rhabditida</taxon>
        <taxon>Tylenchina</taxon>
        <taxon>Panagrolaimomorpha</taxon>
        <taxon>Strongyloidoidea</taxon>
        <taxon>Strongyloididae</taxon>
        <taxon>Parastrongyloides</taxon>
    </lineage>
</organism>